<protein>
    <submittedName>
        <fullName evidence="3">RsmD family RNA methyltransferase</fullName>
    </submittedName>
</protein>
<evidence type="ECO:0000256" key="2">
    <source>
        <dbReference type="ARBA" id="ARBA00022679"/>
    </source>
</evidence>
<dbReference type="PANTHER" id="PTHR43542">
    <property type="entry name" value="METHYLTRANSFERASE"/>
    <property type="match status" value="1"/>
</dbReference>
<dbReference type="AlphaFoldDB" id="A0A955KYK1"/>
<sequence>MANNLPHIISGTAKGKKLQVAAGTRPLTGRIKQSLFGLLGFDNPGQDFSSTTVLDLFAGSGSFGLEALSRGAKSAVFVE</sequence>
<dbReference type="PANTHER" id="PTHR43542:SF1">
    <property type="entry name" value="METHYLTRANSFERASE"/>
    <property type="match status" value="1"/>
</dbReference>
<feature type="non-terminal residue" evidence="3">
    <location>
        <position position="79"/>
    </location>
</feature>
<reference evidence="3" key="2">
    <citation type="journal article" date="2021" name="Microbiome">
        <title>Successional dynamics and alternative stable states in a saline activated sludge microbial community over 9 years.</title>
        <authorList>
            <person name="Wang Y."/>
            <person name="Ye J."/>
            <person name="Ju F."/>
            <person name="Liu L."/>
            <person name="Boyd J.A."/>
            <person name="Deng Y."/>
            <person name="Parks D.H."/>
            <person name="Jiang X."/>
            <person name="Yin X."/>
            <person name="Woodcroft B.J."/>
            <person name="Tyson G.W."/>
            <person name="Hugenholtz P."/>
            <person name="Polz M.F."/>
            <person name="Zhang T."/>
        </authorList>
    </citation>
    <scope>NUCLEOTIDE SEQUENCE</scope>
    <source>
        <strain evidence="3">HKST-UBA12</strain>
    </source>
</reference>
<proteinExistence type="predicted"/>
<gene>
    <name evidence="3" type="ORF">KC640_00280</name>
</gene>
<reference evidence="3" key="1">
    <citation type="submission" date="2020-04" db="EMBL/GenBank/DDBJ databases">
        <authorList>
            <person name="Zhang T."/>
        </authorList>
    </citation>
    <scope>NUCLEOTIDE SEQUENCE</scope>
    <source>
        <strain evidence="3">HKST-UBA12</strain>
    </source>
</reference>
<evidence type="ECO:0000313" key="3">
    <source>
        <dbReference type="EMBL" id="MCA9378842.1"/>
    </source>
</evidence>
<keyword evidence="1 3" id="KW-0489">Methyltransferase</keyword>
<comment type="caution">
    <text evidence="3">The sequence shown here is derived from an EMBL/GenBank/DDBJ whole genome shotgun (WGS) entry which is preliminary data.</text>
</comment>
<evidence type="ECO:0000313" key="4">
    <source>
        <dbReference type="Proteomes" id="UP000760819"/>
    </source>
</evidence>
<dbReference type="InterPro" id="IPR029063">
    <property type="entry name" value="SAM-dependent_MTases_sf"/>
</dbReference>
<keyword evidence="2" id="KW-0808">Transferase</keyword>
<accession>A0A955KYK1</accession>
<dbReference type="Gene3D" id="3.40.50.150">
    <property type="entry name" value="Vaccinia Virus protein VP39"/>
    <property type="match status" value="1"/>
</dbReference>
<name>A0A955KYK1_9BACT</name>
<organism evidence="3 4">
    <name type="scientific">Candidatus Dojkabacteria bacterium</name>
    <dbReference type="NCBI Taxonomy" id="2099670"/>
    <lineage>
        <taxon>Bacteria</taxon>
        <taxon>Candidatus Dojkabacteria</taxon>
    </lineage>
</organism>
<dbReference type="EMBL" id="JAGQLI010000015">
    <property type="protein sequence ID" value="MCA9378842.1"/>
    <property type="molecule type" value="Genomic_DNA"/>
</dbReference>
<evidence type="ECO:0000256" key="1">
    <source>
        <dbReference type="ARBA" id="ARBA00022603"/>
    </source>
</evidence>
<dbReference type="InterPro" id="IPR004398">
    <property type="entry name" value="RNA_MeTrfase_RsmD"/>
</dbReference>
<dbReference type="GO" id="GO:0008168">
    <property type="term" value="F:methyltransferase activity"/>
    <property type="evidence" value="ECO:0007669"/>
    <property type="project" value="UniProtKB-KW"/>
</dbReference>
<dbReference type="Pfam" id="PF03602">
    <property type="entry name" value="Cons_hypoth95"/>
    <property type="match status" value="1"/>
</dbReference>
<dbReference type="SUPFAM" id="SSF53335">
    <property type="entry name" value="S-adenosyl-L-methionine-dependent methyltransferases"/>
    <property type="match status" value="1"/>
</dbReference>
<dbReference type="GO" id="GO:0031167">
    <property type="term" value="P:rRNA methylation"/>
    <property type="evidence" value="ECO:0007669"/>
    <property type="project" value="InterPro"/>
</dbReference>
<dbReference type="Proteomes" id="UP000760819">
    <property type="component" value="Unassembled WGS sequence"/>
</dbReference>